<gene>
    <name evidence="2" type="primary">121</name>
    <name evidence="2" type="ORF">DNAM5_121</name>
</gene>
<dbReference type="EMBL" id="KC292029">
    <property type="protein sequence ID" value="AGM11980.1"/>
    <property type="molecule type" value="Genomic_DNA"/>
</dbReference>
<evidence type="ECO:0000256" key="1">
    <source>
        <dbReference type="SAM" id="MobiDB-lite"/>
    </source>
</evidence>
<feature type="region of interest" description="Disordered" evidence="1">
    <location>
        <begin position="1"/>
        <end position="45"/>
    </location>
</feature>
<organism evidence="2 3">
    <name type="scientific">Haloarcula californiae tailed virus 1</name>
    <dbReference type="NCBI Taxonomy" id="1273746"/>
    <lineage>
        <taxon>Viruses</taxon>
        <taxon>Duplodnaviria</taxon>
        <taxon>Heunggongvirae</taxon>
        <taxon>Uroviricota</taxon>
        <taxon>Caudoviricetes</taxon>
        <taxon>Thumleimavirales</taxon>
        <taxon>Druskaviridae</taxon>
        <taxon>Hacavirus</taxon>
        <taxon>Hacavirus italiense</taxon>
        <taxon>Hacavirus HCTV1</taxon>
    </lineage>
</organism>
<evidence type="ECO:0000313" key="3">
    <source>
        <dbReference type="Proteomes" id="UP000202086"/>
    </source>
</evidence>
<dbReference type="KEGG" id="vg:16193525"/>
<dbReference type="Proteomes" id="UP000202086">
    <property type="component" value="Segment"/>
</dbReference>
<name>R4TAL5_9CAUD</name>
<sequence length="326" mass="34896">MPSAAGHEARVSYLWENDGSDNPDFATDSPSDSDNKPFGSDATMNTLEGSNNAVRVFDPNDREAREVIEQNFEGSWSVEFTLTNPWWLRGVIHYDVSTSGASAPYTHDYDGDIPYSMRIVQGTEATGTERVLKGCVISSAEISASVGGMVNVSLQGAYADEDLDTGGVGAAQPTVDERPLHFAHATLKRDGATLSLVQNASLTIENNIDLIRELGSRIAADYSPKQRTVDISYGDIVEDETEVQRMYGSGTTPQNTVENDKPMTFTFDDGGSGSDKNAVTFNIGGAFPNSYSRSGIGDPEADLEGSLSEMAATIDASAENETSSAR</sequence>
<reference evidence="2 3" key="1">
    <citation type="submission" date="2012-12" db="EMBL/GenBank/DDBJ databases">
        <authorList>
            <person name="Sencilo A."/>
            <person name="Jacobs-Sera D."/>
            <person name="Russell D.A."/>
            <person name="Ko C."/>
            <person name="Atanasova N."/>
            <person name="Osterlund E."/>
            <person name="Oksanen H.M."/>
            <person name="Bamford D.H."/>
            <person name="Hatfull G.F."/>
            <person name="Roine E."/>
            <person name="Hendrix R.W."/>
        </authorList>
    </citation>
    <scope>NUCLEOTIDE SEQUENCE [LARGE SCALE GENOMIC DNA]</scope>
</reference>
<protein>
    <submittedName>
        <fullName evidence="2">Uncharacterized protein</fullName>
    </submittedName>
</protein>
<dbReference type="Pfam" id="PF18906">
    <property type="entry name" value="Phage_tube_2"/>
    <property type="match status" value="1"/>
</dbReference>
<keyword evidence="3" id="KW-1185">Reference proteome</keyword>
<dbReference type="InterPro" id="IPR044000">
    <property type="entry name" value="Phage_tube_2"/>
</dbReference>
<dbReference type="GeneID" id="16193525"/>
<evidence type="ECO:0000313" key="2">
    <source>
        <dbReference type="EMBL" id="AGM11980.1"/>
    </source>
</evidence>
<dbReference type="RefSeq" id="YP_008059682.1">
    <property type="nucleotide sequence ID" value="NC_021330.1"/>
</dbReference>
<proteinExistence type="predicted"/>
<accession>R4TAL5</accession>